<dbReference type="EMBL" id="CP106679">
    <property type="protein sequence ID" value="UXP31988.1"/>
    <property type="molecule type" value="Genomic_DNA"/>
</dbReference>
<evidence type="ECO:0000313" key="1">
    <source>
        <dbReference type="EMBL" id="UXP31988.1"/>
    </source>
</evidence>
<dbReference type="RefSeq" id="WP_262309427.1">
    <property type="nucleotide sequence ID" value="NZ_CP106679.1"/>
</dbReference>
<dbReference type="Proteomes" id="UP001065174">
    <property type="component" value="Chromosome"/>
</dbReference>
<keyword evidence="2" id="KW-1185">Reference proteome</keyword>
<organism evidence="1 2">
    <name type="scientific">Reichenbachiella agarivorans</name>
    <dbReference type="NCBI Taxonomy" id="2979464"/>
    <lineage>
        <taxon>Bacteria</taxon>
        <taxon>Pseudomonadati</taxon>
        <taxon>Bacteroidota</taxon>
        <taxon>Cytophagia</taxon>
        <taxon>Cytophagales</taxon>
        <taxon>Reichenbachiellaceae</taxon>
        <taxon>Reichenbachiella</taxon>
    </lineage>
</organism>
<sequence>MGRVMRDVDMAAWSIKGWYDYVHLVAVIRYLEDDLPSRKIGYQIGHESFEKLEKTSCAPYDTIWL</sequence>
<protein>
    <recommendedName>
        <fullName evidence="3">Transposase</fullName>
    </recommendedName>
</protein>
<name>A0ABY6CRA2_9BACT</name>
<gene>
    <name evidence="1" type="ORF">N6H18_16715</name>
</gene>
<evidence type="ECO:0000313" key="2">
    <source>
        <dbReference type="Proteomes" id="UP001065174"/>
    </source>
</evidence>
<accession>A0ABY6CRA2</accession>
<evidence type="ECO:0008006" key="3">
    <source>
        <dbReference type="Google" id="ProtNLM"/>
    </source>
</evidence>
<reference evidence="1" key="1">
    <citation type="submission" date="2022-09" db="EMBL/GenBank/DDBJ databases">
        <title>Comparative genomics and taxonomic characterization of three novel marine species of genus Reichenbachiella exhibiting antioxidant and polysaccharide degradation activities.</title>
        <authorList>
            <person name="Muhammad N."/>
            <person name="Lee Y.-J."/>
            <person name="Ko J."/>
            <person name="Kim S.-G."/>
        </authorList>
    </citation>
    <scope>NUCLEOTIDE SEQUENCE</scope>
    <source>
        <strain evidence="1">BKB1-1</strain>
    </source>
</reference>
<proteinExistence type="predicted"/>